<dbReference type="Pfam" id="PF06835">
    <property type="entry name" value="LptC"/>
    <property type="match status" value="1"/>
</dbReference>
<dbReference type="EMBL" id="JAPHEH010000001">
    <property type="protein sequence ID" value="MDG4475997.1"/>
    <property type="molecule type" value="Genomic_DNA"/>
</dbReference>
<gene>
    <name evidence="6" type="primary">lptC</name>
    <name evidence="6" type="ORF">OLX77_07480</name>
</gene>
<evidence type="ECO:0000256" key="4">
    <source>
        <dbReference type="ARBA" id="ARBA00022989"/>
    </source>
</evidence>
<keyword evidence="5" id="KW-0472">Membrane</keyword>
<reference evidence="6" key="1">
    <citation type="journal article" date="2022" name="bioRxiv">
        <title>Thiovibrio frasassiensisgen. nov., sp. nov., an autotrophic, elemental sulfur disproportionating bacterium isolated from sulfidic karst sediment, and proposal of Thiovibrionaceae fam. nov.</title>
        <authorList>
            <person name="Aronson H."/>
            <person name="Thomas C."/>
            <person name="Bhattacharyya M."/>
            <person name="Eckstein S."/>
            <person name="Jensen S."/>
            <person name="Barco R."/>
            <person name="Macalady J."/>
            <person name="Amend J."/>
        </authorList>
    </citation>
    <scope>NUCLEOTIDE SEQUENCE</scope>
    <source>
        <strain evidence="6">RS19-109</strain>
    </source>
</reference>
<dbReference type="PANTHER" id="PTHR37481">
    <property type="entry name" value="LIPOPOLYSACCHARIDE EXPORT SYSTEM PROTEIN LPTC"/>
    <property type="match status" value="1"/>
</dbReference>
<evidence type="ECO:0000313" key="7">
    <source>
        <dbReference type="Proteomes" id="UP001154240"/>
    </source>
</evidence>
<evidence type="ECO:0000256" key="1">
    <source>
        <dbReference type="ARBA" id="ARBA00022475"/>
    </source>
</evidence>
<keyword evidence="2" id="KW-0997">Cell inner membrane</keyword>
<reference evidence="6" key="2">
    <citation type="submission" date="2022-10" db="EMBL/GenBank/DDBJ databases">
        <authorList>
            <person name="Aronson H.S."/>
        </authorList>
    </citation>
    <scope>NUCLEOTIDE SEQUENCE</scope>
    <source>
        <strain evidence="6">RS19-109</strain>
    </source>
</reference>
<dbReference type="PANTHER" id="PTHR37481:SF1">
    <property type="entry name" value="LIPOPOLYSACCHARIDE EXPORT SYSTEM PROTEIN LPTC"/>
    <property type="match status" value="1"/>
</dbReference>
<dbReference type="InterPro" id="IPR052363">
    <property type="entry name" value="LPS_export_LptC"/>
</dbReference>
<dbReference type="Proteomes" id="UP001154240">
    <property type="component" value="Unassembled WGS sequence"/>
</dbReference>
<accession>A0A9X4MNN4</accession>
<dbReference type="RefSeq" id="WP_307632967.1">
    <property type="nucleotide sequence ID" value="NZ_JAPHEH010000001.1"/>
</dbReference>
<dbReference type="NCBIfam" id="TIGR04409">
    <property type="entry name" value="LptC_YrbK"/>
    <property type="match status" value="1"/>
</dbReference>
<dbReference type="AlphaFoldDB" id="A0A9X4MNN4"/>
<evidence type="ECO:0000256" key="2">
    <source>
        <dbReference type="ARBA" id="ARBA00022519"/>
    </source>
</evidence>
<dbReference type="InterPro" id="IPR010664">
    <property type="entry name" value="LipoPS_assembly_LptC-rel"/>
</dbReference>
<protein>
    <submittedName>
        <fullName evidence="6">LPS export ABC transporter periplasmic protein LptC</fullName>
    </submittedName>
</protein>
<organism evidence="6 7">
    <name type="scientific">Thiovibrio frasassiensis</name>
    <dbReference type="NCBI Taxonomy" id="2984131"/>
    <lineage>
        <taxon>Bacteria</taxon>
        <taxon>Pseudomonadati</taxon>
        <taxon>Thermodesulfobacteriota</taxon>
        <taxon>Desulfobulbia</taxon>
        <taxon>Desulfobulbales</taxon>
        <taxon>Thiovibrionaceae</taxon>
        <taxon>Thiovibrio</taxon>
    </lineage>
</organism>
<evidence type="ECO:0000313" key="6">
    <source>
        <dbReference type="EMBL" id="MDG4475997.1"/>
    </source>
</evidence>
<keyword evidence="4" id="KW-1133">Transmembrane helix</keyword>
<keyword evidence="3" id="KW-0812">Transmembrane</keyword>
<dbReference type="Gene3D" id="2.60.450.10">
    <property type="entry name" value="Lipopolysaccharide (LPS) transport protein A like domain"/>
    <property type="match status" value="1"/>
</dbReference>
<dbReference type="GO" id="GO:0017089">
    <property type="term" value="F:glycolipid transfer activity"/>
    <property type="evidence" value="ECO:0007669"/>
    <property type="project" value="TreeGrafter"/>
</dbReference>
<name>A0A9X4MNN4_9BACT</name>
<keyword evidence="1" id="KW-1003">Cell membrane</keyword>
<dbReference type="GO" id="GO:0030288">
    <property type="term" value="C:outer membrane-bounded periplasmic space"/>
    <property type="evidence" value="ECO:0007669"/>
    <property type="project" value="TreeGrafter"/>
</dbReference>
<comment type="caution">
    <text evidence="6">The sequence shown here is derived from an EMBL/GenBank/DDBJ whole genome shotgun (WGS) entry which is preliminary data.</text>
</comment>
<proteinExistence type="predicted"/>
<evidence type="ECO:0000256" key="3">
    <source>
        <dbReference type="ARBA" id="ARBA00022692"/>
    </source>
</evidence>
<keyword evidence="7" id="KW-1185">Reference proteome</keyword>
<dbReference type="GO" id="GO:0015221">
    <property type="term" value="F:lipopolysaccharide transmembrane transporter activity"/>
    <property type="evidence" value="ECO:0007669"/>
    <property type="project" value="InterPro"/>
</dbReference>
<dbReference type="InterPro" id="IPR026265">
    <property type="entry name" value="LptC"/>
</dbReference>
<sequence length="192" mass="21616">MMTGYRNLLWLLPVSLLLFWPVWGGTLSRLLAPRGGLEAPGTLAPPQAAGKDDAGFMMDNVLFSQLKNGSRDWEIQAKHLYTGKDQDRMQLEAVEAQVFKNDKRKFVITGKEGEYNSKKKILILRNQVRVQAENGFLVQSDSLSYDDQTRKITTAAPVQITDKGIGIQGKGIDYDMQKESYDVRGRVKVDIH</sequence>
<dbReference type="GO" id="GO:0005886">
    <property type="term" value="C:plasma membrane"/>
    <property type="evidence" value="ECO:0007669"/>
    <property type="project" value="InterPro"/>
</dbReference>
<evidence type="ECO:0000256" key="5">
    <source>
        <dbReference type="ARBA" id="ARBA00023136"/>
    </source>
</evidence>